<evidence type="ECO:0000313" key="2">
    <source>
        <dbReference type="EMBL" id="OTF71244.1"/>
    </source>
</evidence>
<evidence type="ECO:0000313" key="3">
    <source>
        <dbReference type="Proteomes" id="UP000194236"/>
    </source>
</evidence>
<reference evidence="2 3" key="1">
    <citation type="submission" date="2017-03" db="EMBL/GenBank/DDBJ databases">
        <title>Genome Survey of Euroglyphus maynei.</title>
        <authorList>
            <person name="Arlian L.G."/>
            <person name="Morgan M.S."/>
            <person name="Rider S.D."/>
        </authorList>
    </citation>
    <scope>NUCLEOTIDE SEQUENCE [LARGE SCALE GENOMIC DNA]</scope>
    <source>
        <strain evidence="2">Arlian Lab</strain>
        <tissue evidence="2">Whole body</tissue>
    </source>
</reference>
<gene>
    <name evidence="2" type="ORF">BLA29_010848</name>
</gene>
<name>A0A1Y3ATW2_EURMA</name>
<dbReference type="EMBL" id="MUJZ01061954">
    <property type="protein sequence ID" value="OTF71244.1"/>
    <property type="molecule type" value="Genomic_DNA"/>
</dbReference>
<sequence>MSRSTIDRIRRLENDIFALRNTTEKQFDSSKLPIHNNSDTSYVAPIGNRIRKKSDKIDKSQNTDIDMEFMNKLLKYWQTNVRCPIDSIANGQQPQRRLKDPSRRLTTTISRSVKIQTDSDGKRFEEKGVTTDDLLQPIIERPMVAKTINTFHVCSDNKDNILIDLDPLPSQQTKPQTSPLPIVEMYSDTDD</sequence>
<dbReference type="OrthoDB" id="6515526at2759"/>
<feature type="non-terminal residue" evidence="2">
    <location>
        <position position="191"/>
    </location>
</feature>
<proteinExistence type="predicted"/>
<evidence type="ECO:0000256" key="1">
    <source>
        <dbReference type="SAM" id="MobiDB-lite"/>
    </source>
</evidence>
<feature type="compositionally biased region" description="Polar residues" evidence="1">
    <location>
        <begin position="169"/>
        <end position="179"/>
    </location>
</feature>
<keyword evidence="3" id="KW-1185">Reference proteome</keyword>
<dbReference type="Proteomes" id="UP000194236">
    <property type="component" value="Unassembled WGS sequence"/>
</dbReference>
<accession>A0A1Y3ATW2</accession>
<organism evidence="2 3">
    <name type="scientific">Euroglyphus maynei</name>
    <name type="common">Mayne's house dust mite</name>
    <dbReference type="NCBI Taxonomy" id="6958"/>
    <lineage>
        <taxon>Eukaryota</taxon>
        <taxon>Metazoa</taxon>
        <taxon>Ecdysozoa</taxon>
        <taxon>Arthropoda</taxon>
        <taxon>Chelicerata</taxon>
        <taxon>Arachnida</taxon>
        <taxon>Acari</taxon>
        <taxon>Acariformes</taxon>
        <taxon>Sarcoptiformes</taxon>
        <taxon>Astigmata</taxon>
        <taxon>Psoroptidia</taxon>
        <taxon>Analgoidea</taxon>
        <taxon>Pyroglyphidae</taxon>
        <taxon>Pyroglyphinae</taxon>
        <taxon>Euroglyphus</taxon>
    </lineage>
</organism>
<feature type="region of interest" description="Disordered" evidence="1">
    <location>
        <begin position="167"/>
        <end position="191"/>
    </location>
</feature>
<protein>
    <submittedName>
        <fullName evidence="2">Uncharacterized protein</fullName>
    </submittedName>
</protein>
<dbReference type="AlphaFoldDB" id="A0A1Y3ATW2"/>
<comment type="caution">
    <text evidence="2">The sequence shown here is derived from an EMBL/GenBank/DDBJ whole genome shotgun (WGS) entry which is preliminary data.</text>
</comment>